<evidence type="ECO:0000313" key="2">
    <source>
        <dbReference type="Proteomes" id="UP000678895"/>
    </source>
</evidence>
<gene>
    <name evidence="1" type="ORF">J41TS4_15170</name>
</gene>
<evidence type="ECO:0000313" key="1">
    <source>
        <dbReference type="EMBL" id="GIO41759.1"/>
    </source>
</evidence>
<name>A0A919Y124_9BACL</name>
<reference evidence="1" key="1">
    <citation type="submission" date="2021-03" db="EMBL/GenBank/DDBJ databases">
        <title>Antimicrobial resistance genes in bacteria isolated from Japanese honey, and their potential for conferring macrolide and lincosamide resistance in the American foulbrood pathogen Paenibacillus larvae.</title>
        <authorList>
            <person name="Okamoto M."/>
            <person name="Kumagai M."/>
            <person name="Kanamori H."/>
            <person name="Takamatsu D."/>
        </authorList>
    </citation>
    <scope>NUCLEOTIDE SEQUENCE</scope>
    <source>
        <strain evidence="1">J41TS4</strain>
    </source>
</reference>
<dbReference type="EMBL" id="BORS01000004">
    <property type="protein sequence ID" value="GIO41759.1"/>
    <property type="molecule type" value="Genomic_DNA"/>
</dbReference>
<accession>A0A919Y124</accession>
<protein>
    <submittedName>
        <fullName evidence="1">Uncharacterized protein</fullName>
    </submittedName>
</protein>
<sequence length="88" mass="10454">METIENKIILLFKELNFKREVINNSVVYESEGKYLKLTFINKLKSYVIEYADSYDEANKNLFEDGDLYPITMDEDELICKMRNEIINS</sequence>
<dbReference type="AlphaFoldDB" id="A0A919Y124"/>
<proteinExistence type="predicted"/>
<dbReference type="Proteomes" id="UP000678895">
    <property type="component" value="Unassembled WGS sequence"/>
</dbReference>
<dbReference type="RefSeq" id="WP_301626129.1">
    <property type="nucleotide sequence ID" value="NZ_BORS01000004.1"/>
</dbReference>
<organism evidence="1 2">
    <name type="scientific">Paenibacillus apis</name>
    <dbReference type="NCBI Taxonomy" id="1792174"/>
    <lineage>
        <taxon>Bacteria</taxon>
        <taxon>Bacillati</taxon>
        <taxon>Bacillota</taxon>
        <taxon>Bacilli</taxon>
        <taxon>Bacillales</taxon>
        <taxon>Paenibacillaceae</taxon>
        <taxon>Paenibacillus</taxon>
    </lineage>
</organism>
<keyword evidence="2" id="KW-1185">Reference proteome</keyword>
<comment type="caution">
    <text evidence="1">The sequence shown here is derived from an EMBL/GenBank/DDBJ whole genome shotgun (WGS) entry which is preliminary data.</text>
</comment>